<dbReference type="InterPro" id="IPR010985">
    <property type="entry name" value="Ribbon_hlx_hlx"/>
</dbReference>
<dbReference type="Pfam" id="PF03693">
    <property type="entry name" value="ParD_antitoxin"/>
    <property type="match status" value="1"/>
</dbReference>
<evidence type="ECO:0000256" key="1">
    <source>
        <dbReference type="ARBA" id="ARBA00022649"/>
    </source>
</evidence>
<organism evidence="2 3">
    <name type="scientific">Cohaesibacter gelatinilyticus</name>
    <dbReference type="NCBI Taxonomy" id="372072"/>
    <lineage>
        <taxon>Bacteria</taxon>
        <taxon>Pseudomonadati</taxon>
        <taxon>Pseudomonadota</taxon>
        <taxon>Alphaproteobacteria</taxon>
        <taxon>Hyphomicrobiales</taxon>
        <taxon>Cohaesibacteraceae</taxon>
    </lineage>
</organism>
<dbReference type="AlphaFoldDB" id="A0A285N7Y7"/>
<dbReference type="SUPFAM" id="SSF47598">
    <property type="entry name" value="Ribbon-helix-helix"/>
    <property type="match status" value="1"/>
</dbReference>
<protein>
    <submittedName>
        <fullName evidence="2">Putative addiction module antidote protein, CC2985 family</fullName>
    </submittedName>
</protein>
<evidence type="ECO:0000313" key="3">
    <source>
        <dbReference type="Proteomes" id="UP000219439"/>
    </source>
</evidence>
<dbReference type="Proteomes" id="UP000219439">
    <property type="component" value="Unassembled WGS sequence"/>
</dbReference>
<dbReference type="RefSeq" id="WP_097151500.1">
    <property type="nucleotide sequence ID" value="NZ_OBEL01000001.1"/>
</dbReference>
<name>A0A285N7Y7_9HYPH</name>
<dbReference type="GO" id="GO:0006355">
    <property type="term" value="P:regulation of DNA-templated transcription"/>
    <property type="evidence" value="ECO:0007669"/>
    <property type="project" value="InterPro"/>
</dbReference>
<dbReference type="OrthoDB" id="9815501at2"/>
<sequence length="125" mass="13482">MRKGEADVASSSRTIAIGDYFERFVAEQVSSGRFNNSSEVMRAGLRMLEEHELCLREQKSIVHLKETDAKLNMAEQAQLVSSEAAAKVTNSVKDAMQALAGSGLAKAQAAIPATKCQLRARVAAE</sequence>
<dbReference type="NCBIfam" id="TIGR02606">
    <property type="entry name" value="antidote_CC2985"/>
    <property type="match status" value="1"/>
</dbReference>
<keyword evidence="3" id="KW-1185">Reference proteome</keyword>
<proteinExistence type="predicted"/>
<keyword evidence="1" id="KW-1277">Toxin-antitoxin system</keyword>
<dbReference type="InterPro" id="IPR022789">
    <property type="entry name" value="ParD"/>
</dbReference>
<gene>
    <name evidence="2" type="ORF">SAMN06265368_0144</name>
</gene>
<accession>A0A285N7Y7</accession>
<evidence type="ECO:0000313" key="2">
    <source>
        <dbReference type="EMBL" id="SNZ05539.1"/>
    </source>
</evidence>
<reference evidence="2 3" key="1">
    <citation type="submission" date="2017-09" db="EMBL/GenBank/DDBJ databases">
        <authorList>
            <person name="Ehlers B."/>
            <person name="Leendertz F.H."/>
        </authorList>
    </citation>
    <scope>NUCLEOTIDE SEQUENCE [LARGE SCALE GENOMIC DNA]</scope>
    <source>
        <strain evidence="2 3">DSM 18289</strain>
    </source>
</reference>
<dbReference type="Gene3D" id="6.10.10.120">
    <property type="entry name" value="Antitoxin ParD1-like"/>
    <property type="match status" value="1"/>
</dbReference>
<dbReference type="EMBL" id="OBEL01000001">
    <property type="protein sequence ID" value="SNZ05539.1"/>
    <property type="molecule type" value="Genomic_DNA"/>
</dbReference>
<dbReference type="InterPro" id="IPR038296">
    <property type="entry name" value="ParD_sf"/>
</dbReference>